<evidence type="ECO:0000256" key="1">
    <source>
        <dbReference type="ARBA" id="ARBA00022448"/>
    </source>
</evidence>
<keyword evidence="1" id="KW-0813">Transport</keyword>
<dbReference type="Pfam" id="PF13732">
    <property type="entry name" value="DrrA1-3_C"/>
    <property type="match status" value="1"/>
</dbReference>
<gene>
    <name evidence="5" type="ORF">ACFQKB_26155</name>
</gene>
<sequence>MSFDSLAIDVKDLTKIYPGAVRAVDGVSFTVQSGTVFGLLGPNGAGKSTIIKILTTLSRPGGGSVRVAGVDVVAEPGPARRMIGCVAQQSGVDPIATGRENLTLQGRLYGLGGRRLRTQVDDLLERFGLSEYADRPARACNGGMRRRLDVAMGLVHEPHVLFLDEPTTGLDPETRKELWAEIFGMAAVGITVVLSTHYLEEAEELADTLGILDRGKLVAMGTPAELKREMHGDALRVELVEPPGEARVRSALSCLEGVCDIVVAGSGLSARIDPGTATAPVVLAALESAGVRVVSLTLSPPTIDDVYSRHAGRLLCGMPEARR</sequence>
<evidence type="ECO:0000313" key="6">
    <source>
        <dbReference type="Proteomes" id="UP001596380"/>
    </source>
</evidence>
<proteinExistence type="predicted"/>
<protein>
    <submittedName>
        <fullName evidence="5">ATP-binding cassette domain-containing protein</fullName>
    </submittedName>
</protein>
<comment type="caution">
    <text evidence="5">The sequence shown here is derived from an EMBL/GenBank/DDBJ whole genome shotgun (WGS) entry which is preliminary data.</text>
</comment>
<keyword evidence="3 5" id="KW-0067">ATP-binding</keyword>
<feature type="domain" description="ABC transporter" evidence="4">
    <location>
        <begin position="8"/>
        <end position="239"/>
    </location>
</feature>
<dbReference type="InterPro" id="IPR003593">
    <property type="entry name" value="AAA+_ATPase"/>
</dbReference>
<dbReference type="SMART" id="SM00382">
    <property type="entry name" value="AAA"/>
    <property type="match status" value="1"/>
</dbReference>
<name>A0ABW2CRL9_9ACTN</name>
<dbReference type="EMBL" id="JBHSXS010000018">
    <property type="protein sequence ID" value="MFC6883266.1"/>
    <property type="molecule type" value="Genomic_DNA"/>
</dbReference>
<evidence type="ECO:0000259" key="4">
    <source>
        <dbReference type="PROSITE" id="PS50893"/>
    </source>
</evidence>
<dbReference type="GO" id="GO:0005524">
    <property type="term" value="F:ATP binding"/>
    <property type="evidence" value="ECO:0007669"/>
    <property type="project" value="UniProtKB-KW"/>
</dbReference>
<accession>A0ABW2CRL9</accession>
<dbReference type="Pfam" id="PF00005">
    <property type="entry name" value="ABC_tran"/>
    <property type="match status" value="1"/>
</dbReference>
<dbReference type="Gene3D" id="3.40.50.300">
    <property type="entry name" value="P-loop containing nucleotide triphosphate hydrolases"/>
    <property type="match status" value="1"/>
</dbReference>
<dbReference type="PANTHER" id="PTHR43582:SF5">
    <property type="entry name" value="ABC TRANSPORTER"/>
    <property type="match status" value="1"/>
</dbReference>
<organism evidence="5 6">
    <name type="scientific">Actinomadura yumaensis</name>
    <dbReference type="NCBI Taxonomy" id="111807"/>
    <lineage>
        <taxon>Bacteria</taxon>
        <taxon>Bacillati</taxon>
        <taxon>Actinomycetota</taxon>
        <taxon>Actinomycetes</taxon>
        <taxon>Streptosporangiales</taxon>
        <taxon>Thermomonosporaceae</taxon>
        <taxon>Actinomadura</taxon>
    </lineage>
</organism>
<keyword evidence="2" id="KW-0547">Nucleotide-binding</keyword>
<dbReference type="SUPFAM" id="SSF52540">
    <property type="entry name" value="P-loop containing nucleoside triphosphate hydrolases"/>
    <property type="match status" value="1"/>
</dbReference>
<reference evidence="6" key="1">
    <citation type="journal article" date="2019" name="Int. J. Syst. Evol. Microbiol.">
        <title>The Global Catalogue of Microorganisms (GCM) 10K type strain sequencing project: providing services to taxonomists for standard genome sequencing and annotation.</title>
        <authorList>
            <consortium name="The Broad Institute Genomics Platform"/>
            <consortium name="The Broad Institute Genome Sequencing Center for Infectious Disease"/>
            <person name="Wu L."/>
            <person name="Ma J."/>
        </authorList>
    </citation>
    <scope>NUCLEOTIDE SEQUENCE [LARGE SCALE GENOMIC DNA]</scope>
    <source>
        <strain evidence="6">JCM 3369</strain>
    </source>
</reference>
<dbReference type="RefSeq" id="WP_160822506.1">
    <property type="nucleotide sequence ID" value="NZ_JBHSXE010000001.1"/>
</dbReference>
<dbReference type="Proteomes" id="UP001596380">
    <property type="component" value="Unassembled WGS sequence"/>
</dbReference>
<keyword evidence="6" id="KW-1185">Reference proteome</keyword>
<dbReference type="PANTHER" id="PTHR43582">
    <property type="entry name" value="LINEARMYCIN RESISTANCE ATP-BINDING PROTEIN LNRL"/>
    <property type="match status" value="1"/>
</dbReference>
<evidence type="ECO:0000256" key="3">
    <source>
        <dbReference type="ARBA" id="ARBA00022840"/>
    </source>
</evidence>
<dbReference type="InterPro" id="IPR027417">
    <property type="entry name" value="P-loop_NTPase"/>
</dbReference>
<evidence type="ECO:0000256" key="2">
    <source>
        <dbReference type="ARBA" id="ARBA00022741"/>
    </source>
</evidence>
<evidence type="ECO:0000313" key="5">
    <source>
        <dbReference type="EMBL" id="MFC6883266.1"/>
    </source>
</evidence>
<dbReference type="InterPro" id="IPR025302">
    <property type="entry name" value="DrrA1/2-like_C"/>
</dbReference>
<dbReference type="PROSITE" id="PS50893">
    <property type="entry name" value="ABC_TRANSPORTER_2"/>
    <property type="match status" value="1"/>
</dbReference>
<dbReference type="InterPro" id="IPR003439">
    <property type="entry name" value="ABC_transporter-like_ATP-bd"/>
</dbReference>